<accession>A0A9R1XW75</accession>
<keyword evidence="1" id="KW-0472">Membrane</keyword>
<comment type="caution">
    <text evidence="2">The sequence shown here is derived from an EMBL/GenBank/DDBJ whole genome shotgun (WGS) entry which is preliminary data.</text>
</comment>
<evidence type="ECO:0000313" key="3">
    <source>
        <dbReference type="Proteomes" id="UP000235145"/>
    </source>
</evidence>
<dbReference type="EMBL" id="NBSK02000001">
    <property type="protein sequence ID" value="KAJ0228516.1"/>
    <property type="molecule type" value="Genomic_DNA"/>
</dbReference>
<name>A0A9R1XW75_LACSA</name>
<sequence length="128" mass="14923">MTWRLTNVHTPYARIVLHKRMQKCVRWQATKIPPEIPFFRSHPTFIEFFILKKTCVVDVNRYCVLDCLLDTSCAPSSPSIRIGNTRPFDDSFIANLIAVNYCVMENIIIALIFVTYCKDRKKLNLQVP</sequence>
<reference evidence="2 3" key="1">
    <citation type="journal article" date="2017" name="Nat. Commun.">
        <title>Genome assembly with in vitro proximity ligation data and whole-genome triplication in lettuce.</title>
        <authorList>
            <person name="Reyes-Chin-Wo S."/>
            <person name="Wang Z."/>
            <person name="Yang X."/>
            <person name="Kozik A."/>
            <person name="Arikit S."/>
            <person name="Song C."/>
            <person name="Xia L."/>
            <person name="Froenicke L."/>
            <person name="Lavelle D.O."/>
            <person name="Truco M.J."/>
            <person name="Xia R."/>
            <person name="Zhu S."/>
            <person name="Xu C."/>
            <person name="Xu H."/>
            <person name="Xu X."/>
            <person name="Cox K."/>
            <person name="Korf I."/>
            <person name="Meyers B.C."/>
            <person name="Michelmore R.W."/>
        </authorList>
    </citation>
    <scope>NUCLEOTIDE SEQUENCE [LARGE SCALE GENOMIC DNA]</scope>
    <source>
        <strain evidence="3">cv. Salinas</strain>
        <tissue evidence="2">Seedlings</tissue>
    </source>
</reference>
<dbReference type="AlphaFoldDB" id="A0A9R1XW75"/>
<organism evidence="2 3">
    <name type="scientific">Lactuca sativa</name>
    <name type="common">Garden lettuce</name>
    <dbReference type="NCBI Taxonomy" id="4236"/>
    <lineage>
        <taxon>Eukaryota</taxon>
        <taxon>Viridiplantae</taxon>
        <taxon>Streptophyta</taxon>
        <taxon>Embryophyta</taxon>
        <taxon>Tracheophyta</taxon>
        <taxon>Spermatophyta</taxon>
        <taxon>Magnoliopsida</taxon>
        <taxon>eudicotyledons</taxon>
        <taxon>Gunneridae</taxon>
        <taxon>Pentapetalae</taxon>
        <taxon>asterids</taxon>
        <taxon>campanulids</taxon>
        <taxon>Asterales</taxon>
        <taxon>Asteraceae</taxon>
        <taxon>Cichorioideae</taxon>
        <taxon>Cichorieae</taxon>
        <taxon>Lactucinae</taxon>
        <taxon>Lactuca</taxon>
    </lineage>
</organism>
<feature type="transmembrane region" description="Helical" evidence="1">
    <location>
        <begin position="92"/>
        <end position="116"/>
    </location>
</feature>
<keyword evidence="1" id="KW-1133">Transmembrane helix</keyword>
<evidence type="ECO:0000313" key="2">
    <source>
        <dbReference type="EMBL" id="KAJ0228516.1"/>
    </source>
</evidence>
<protein>
    <submittedName>
        <fullName evidence="2">Uncharacterized protein</fullName>
    </submittedName>
</protein>
<keyword evidence="1" id="KW-0812">Transmembrane</keyword>
<keyword evidence="3" id="KW-1185">Reference proteome</keyword>
<dbReference type="Proteomes" id="UP000235145">
    <property type="component" value="Unassembled WGS sequence"/>
</dbReference>
<proteinExistence type="predicted"/>
<gene>
    <name evidence="2" type="ORF">LSAT_V11C100012840</name>
</gene>
<evidence type="ECO:0000256" key="1">
    <source>
        <dbReference type="SAM" id="Phobius"/>
    </source>
</evidence>